<sequence length="407" mass="45907">MNTFFGTSPWVQRMFPRYGDIVRVAPDEVSFATEEAWDDIYCHRASNGPYYGHSPFLKNPIWWGEVPGCAETIVDASTTRNHERMGKIIGNCFTNKALAEEEPSLHEKVAESGSRSAIINIVDCTYHPWVLEIFSYFKLGALFSTLQFYNTFAQLIIRVLPAKMVEAQEKNYHWACQKVHHRLNLEVQRRDFMSRLLPHFSPDADLENNFYVLTVAGSETCGTVLSGTTNYLIKTPALRKLTEEVRRAFPRPEMLTFDALSTLPYLNAVIKEGLRLSPPVGGALAHVVPKGSDTVCGVWLPGGTNVGVHQWSLYRSATKFHKATILVPERWLTPALGDPKSPYHADHRHAVQAFSTGSWACIGKELGLAELRLILARMVWNFNLEIPLKVQKEGFDVQLVPRADLHL</sequence>
<accession>A0ACB6Q7J0</accession>
<name>A0ACB6Q7J0_9PLEO</name>
<dbReference type="EMBL" id="MU003559">
    <property type="protein sequence ID" value="KAF2462883.1"/>
    <property type="molecule type" value="Genomic_DNA"/>
</dbReference>
<dbReference type="Proteomes" id="UP000799755">
    <property type="component" value="Unassembled WGS sequence"/>
</dbReference>
<evidence type="ECO:0000313" key="1">
    <source>
        <dbReference type="EMBL" id="KAF2462883.1"/>
    </source>
</evidence>
<organism evidence="1 2">
    <name type="scientific">Lindgomyces ingoldianus</name>
    <dbReference type="NCBI Taxonomy" id="673940"/>
    <lineage>
        <taxon>Eukaryota</taxon>
        <taxon>Fungi</taxon>
        <taxon>Dikarya</taxon>
        <taxon>Ascomycota</taxon>
        <taxon>Pezizomycotina</taxon>
        <taxon>Dothideomycetes</taxon>
        <taxon>Pleosporomycetidae</taxon>
        <taxon>Pleosporales</taxon>
        <taxon>Lindgomycetaceae</taxon>
        <taxon>Lindgomyces</taxon>
    </lineage>
</organism>
<evidence type="ECO:0000313" key="2">
    <source>
        <dbReference type="Proteomes" id="UP000799755"/>
    </source>
</evidence>
<proteinExistence type="predicted"/>
<keyword evidence="2" id="KW-1185">Reference proteome</keyword>
<protein>
    <submittedName>
        <fullName evidence="1">Cytochrome P450</fullName>
    </submittedName>
</protein>
<gene>
    <name evidence="1" type="ORF">BDR25DRAFT_385377</name>
</gene>
<comment type="caution">
    <text evidence="1">The sequence shown here is derived from an EMBL/GenBank/DDBJ whole genome shotgun (WGS) entry which is preliminary data.</text>
</comment>
<reference evidence="1" key="1">
    <citation type="journal article" date="2020" name="Stud. Mycol.">
        <title>101 Dothideomycetes genomes: a test case for predicting lifestyles and emergence of pathogens.</title>
        <authorList>
            <person name="Haridas S."/>
            <person name="Albert R."/>
            <person name="Binder M."/>
            <person name="Bloem J."/>
            <person name="Labutti K."/>
            <person name="Salamov A."/>
            <person name="Andreopoulos B."/>
            <person name="Baker S."/>
            <person name="Barry K."/>
            <person name="Bills G."/>
            <person name="Bluhm B."/>
            <person name="Cannon C."/>
            <person name="Castanera R."/>
            <person name="Culley D."/>
            <person name="Daum C."/>
            <person name="Ezra D."/>
            <person name="Gonzalez J."/>
            <person name="Henrissat B."/>
            <person name="Kuo A."/>
            <person name="Liang C."/>
            <person name="Lipzen A."/>
            <person name="Lutzoni F."/>
            <person name="Magnuson J."/>
            <person name="Mondo S."/>
            <person name="Nolan M."/>
            <person name="Ohm R."/>
            <person name="Pangilinan J."/>
            <person name="Park H.-J."/>
            <person name="Ramirez L."/>
            <person name="Alfaro M."/>
            <person name="Sun H."/>
            <person name="Tritt A."/>
            <person name="Yoshinaga Y."/>
            <person name="Zwiers L.-H."/>
            <person name="Turgeon B."/>
            <person name="Goodwin S."/>
            <person name="Spatafora J."/>
            <person name="Crous P."/>
            <person name="Grigoriev I."/>
        </authorList>
    </citation>
    <scope>NUCLEOTIDE SEQUENCE</scope>
    <source>
        <strain evidence="1">ATCC 200398</strain>
    </source>
</reference>